<evidence type="ECO:0000256" key="10">
    <source>
        <dbReference type="ARBA" id="ARBA00023288"/>
    </source>
</evidence>
<evidence type="ECO:0000256" key="6">
    <source>
        <dbReference type="ARBA" id="ARBA00023136"/>
    </source>
</evidence>
<dbReference type="GO" id="GO:0009427">
    <property type="term" value="C:bacterial-type flagellum basal body, distal rod, L ring"/>
    <property type="evidence" value="ECO:0007669"/>
    <property type="project" value="InterPro"/>
</dbReference>
<comment type="subcellular location">
    <subcellularLocation>
        <location evidence="11">Cell outer membrane</location>
        <topology evidence="11">Lipid-anchor</topology>
    </subcellularLocation>
    <subcellularLocation>
        <location evidence="11">Bacterial flagellum basal body</location>
    </subcellularLocation>
    <subcellularLocation>
        <location evidence="2">Membrane</location>
        <topology evidence="2">Lipid-anchor</topology>
    </subcellularLocation>
</comment>
<keyword evidence="8 11" id="KW-0975">Bacterial flagellum</keyword>
<comment type="function">
    <text evidence="1 11">Assembles around the rod to form the L-ring and probably protects the motor/basal body from shearing forces during rotation.</text>
</comment>
<comment type="caution">
    <text evidence="13">The sequence shown here is derived from an EMBL/GenBank/DDBJ whole genome shotgun (WGS) entry which is preliminary data.</text>
</comment>
<dbReference type="Proteomes" id="UP001161408">
    <property type="component" value="Unassembled WGS sequence"/>
</dbReference>
<feature type="signal peptide" evidence="12">
    <location>
        <begin position="1"/>
        <end position="22"/>
    </location>
</feature>
<evidence type="ECO:0000256" key="7">
    <source>
        <dbReference type="ARBA" id="ARBA00023139"/>
    </source>
</evidence>
<dbReference type="GO" id="GO:0071973">
    <property type="term" value="P:bacterial-type flagellum-dependent cell motility"/>
    <property type="evidence" value="ECO:0007669"/>
    <property type="project" value="InterPro"/>
</dbReference>
<keyword evidence="5 11" id="KW-0732">Signal</keyword>
<dbReference type="PROSITE" id="PS51257">
    <property type="entry name" value="PROKAR_LIPOPROTEIN"/>
    <property type="match status" value="1"/>
</dbReference>
<evidence type="ECO:0000256" key="12">
    <source>
        <dbReference type="SAM" id="SignalP"/>
    </source>
</evidence>
<dbReference type="PANTHER" id="PTHR34933">
    <property type="entry name" value="FLAGELLAR L-RING PROTEIN"/>
    <property type="match status" value="1"/>
</dbReference>
<proteinExistence type="inferred from homology"/>
<evidence type="ECO:0000313" key="13">
    <source>
        <dbReference type="EMBL" id="GLQ03481.1"/>
    </source>
</evidence>
<organism evidence="13 14">
    <name type="scientific">Pseudoalteromonas tetraodonis GFC</name>
    <dbReference type="NCBI Taxonomy" id="1315271"/>
    <lineage>
        <taxon>Bacteria</taxon>
        <taxon>Pseudomonadati</taxon>
        <taxon>Pseudomonadota</taxon>
        <taxon>Gammaproteobacteria</taxon>
        <taxon>Alteromonadales</taxon>
        <taxon>Pseudoalteromonadaceae</taxon>
        <taxon>Pseudoalteromonas</taxon>
    </lineage>
</organism>
<dbReference type="GO" id="GO:0003774">
    <property type="term" value="F:cytoskeletal motor activity"/>
    <property type="evidence" value="ECO:0007669"/>
    <property type="project" value="InterPro"/>
</dbReference>
<keyword evidence="14" id="KW-1185">Reference proteome</keyword>
<dbReference type="PRINTS" id="PR01008">
    <property type="entry name" value="FLGLRINGFLGH"/>
</dbReference>
<dbReference type="PANTHER" id="PTHR34933:SF1">
    <property type="entry name" value="FLAGELLAR L-RING PROTEIN"/>
    <property type="match status" value="1"/>
</dbReference>
<dbReference type="EMBL" id="BSNE01000014">
    <property type="protein sequence ID" value="GLQ03481.1"/>
    <property type="molecule type" value="Genomic_DNA"/>
</dbReference>
<keyword evidence="10 11" id="KW-0449">Lipoprotein</keyword>
<dbReference type="InterPro" id="IPR000527">
    <property type="entry name" value="Flag_Lring"/>
</dbReference>
<evidence type="ECO:0000256" key="1">
    <source>
        <dbReference type="ARBA" id="ARBA00002591"/>
    </source>
</evidence>
<evidence type="ECO:0000256" key="5">
    <source>
        <dbReference type="ARBA" id="ARBA00022729"/>
    </source>
</evidence>
<evidence type="ECO:0000256" key="3">
    <source>
        <dbReference type="ARBA" id="ARBA00006929"/>
    </source>
</evidence>
<name>A0AA37S414_9GAMM</name>
<comment type="subunit">
    <text evidence="4 11">The basal body constitutes a major portion of the flagellar organelle and consists of four rings (L,P,S, and M) mounted on a central rod.</text>
</comment>
<evidence type="ECO:0000256" key="11">
    <source>
        <dbReference type="HAMAP-Rule" id="MF_00415"/>
    </source>
</evidence>
<keyword evidence="6 11" id="KW-0472">Membrane</keyword>
<feature type="chain" id="PRO_5041202647" description="Flagellar L-ring protein" evidence="12">
    <location>
        <begin position="23"/>
        <end position="242"/>
    </location>
</feature>
<keyword evidence="7" id="KW-0564">Palmitate</keyword>
<keyword evidence="9 11" id="KW-0998">Cell outer membrane</keyword>
<comment type="similarity">
    <text evidence="3 11">Belongs to the FlgH family.</text>
</comment>
<dbReference type="Pfam" id="PF02107">
    <property type="entry name" value="FlgH"/>
    <property type="match status" value="1"/>
</dbReference>
<protein>
    <recommendedName>
        <fullName evidence="11">Flagellar L-ring protein</fullName>
    </recommendedName>
    <alternativeName>
        <fullName evidence="11">Basal body L-ring protein</fullName>
    </alternativeName>
</protein>
<dbReference type="AlphaFoldDB" id="A0AA37S414"/>
<dbReference type="GO" id="GO:0009279">
    <property type="term" value="C:cell outer membrane"/>
    <property type="evidence" value="ECO:0007669"/>
    <property type="project" value="UniProtKB-SubCell"/>
</dbReference>
<evidence type="ECO:0000256" key="8">
    <source>
        <dbReference type="ARBA" id="ARBA00023143"/>
    </source>
</evidence>
<sequence>MIMMNKLTLFLLLLGVAGCSNTPSKTQMVECEVVYGEVKCPQNTTQKSVQDYEISQDAYAQGLNQQDGSLFQDNYMFSLYADKRAYRVGDILTVVLNERTQSSKSADSSLDKSTDLDVSVPVAGALNVADFNLGIGSSAKFDGESSASQQNFLSGAITVRVNHVLSNGSLVIKGRKQIKLNQGDEYIEIEGLVRPGDIDVSNRVSSLRIAEAQISYTGKGTLADANRPGWFTTLFTRFLNPF</sequence>
<reference evidence="13" key="2">
    <citation type="submission" date="2023-01" db="EMBL/GenBank/DDBJ databases">
        <title>Draft genome sequence of Pseudoalteromonas tetraodonis strain NBRC 103034.</title>
        <authorList>
            <person name="Sun Q."/>
            <person name="Mori K."/>
        </authorList>
    </citation>
    <scope>NUCLEOTIDE SEQUENCE</scope>
    <source>
        <strain evidence="13">NBRC 103034</strain>
    </source>
</reference>
<evidence type="ECO:0000256" key="2">
    <source>
        <dbReference type="ARBA" id="ARBA00004635"/>
    </source>
</evidence>
<evidence type="ECO:0000313" key="14">
    <source>
        <dbReference type="Proteomes" id="UP001161408"/>
    </source>
</evidence>
<evidence type="ECO:0000256" key="9">
    <source>
        <dbReference type="ARBA" id="ARBA00023237"/>
    </source>
</evidence>
<dbReference type="HAMAP" id="MF_00415">
    <property type="entry name" value="FlgH"/>
    <property type="match status" value="1"/>
</dbReference>
<accession>A0AA37S414</accession>
<gene>
    <name evidence="11" type="primary">flgH</name>
    <name evidence="13" type="ORF">GCM10007914_23620</name>
</gene>
<reference evidence="13" key="1">
    <citation type="journal article" date="2014" name="Int. J. Syst. Evol. Microbiol.">
        <title>Complete genome sequence of Corynebacterium casei LMG S-19264T (=DSM 44701T), isolated from a smear-ripened cheese.</title>
        <authorList>
            <consortium name="US DOE Joint Genome Institute (JGI-PGF)"/>
            <person name="Walter F."/>
            <person name="Albersmeier A."/>
            <person name="Kalinowski J."/>
            <person name="Ruckert C."/>
        </authorList>
    </citation>
    <scope>NUCLEOTIDE SEQUENCE</scope>
    <source>
        <strain evidence="13">NBRC 103034</strain>
    </source>
</reference>
<evidence type="ECO:0000256" key="4">
    <source>
        <dbReference type="ARBA" id="ARBA00011439"/>
    </source>
</evidence>